<dbReference type="Proteomes" id="UP000254230">
    <property type="component" value="Unassembled WGS sequence"/>
</dbReference>
<evidence type="ECO:0000256" key="3">
    <source>
        <dbReference type="ARBA" id="ARBA00022723"/>
    </source>
</evidence>
<evidence type="ECO:0000256" key="1">
    <source>
        <dbReference type="ARBA" id="ARBA00022448"/>
    </source>
</evidence>
<accession>A0A378KWF7</accession>
<keyword evidence="2" id="KW-0349">Heme</keyword>
<dbReference type="Gene3D" id="1.10.490.10">
    <property type="entry name" value="Globins"/>
    <property type="match status" value="1"/>
</dbReference>
<keyword evidence="4" id="KW-0408">Iron</keyword>
<dbReference type="InterPro" id="IPR001486">
    <property type="entry name" value="Hemoglobin_trunc"/>
</dbReference>
<dbReference type="Pfam" id="PF01152">
    <property type="entry name" value="Bac_globin"/>
    <property type="match status" value="1"/>
</dbReference>
<evidence type="ECO:0000313" key="5">
    <source>
        <dbReference type="EMBL" id="STY18905.1"/>
    </source>
</evidence>
<evidence type="ECO:0000313" key="6">
    <source>
        <dbReference type="Proteomes" id="UP000254230"/>
    </source>
</evidence>
<dbReference type="InterPro" id="IPR012292">
    <property type="entry name" value="Globin/Proto"/>
</dbReference>
<protein>
    <submittedName>
        <fullName evidence="5">Myoglobin-like protein</fullName>
    </submittedName>
</protein>
<name>A0A378KWF7_9GAMM</name>
<dbReference type="GO" id="GO:0046872">
    <property type="term" value="F:metal ion binding"/>
    <property type="evidence" value="ECO:0007669"/>
    <property type="project" value="UniProtKB-KW"/>
</dbReference>
<dbReference type="GO" id="GO:0019825">
    <property type="term" value="F:oxygen binding"/>
    <property type="evidence" value="ECO:0007669"/>
    <property type="project" value="InterPro"/>
</dbReference>
<dbReference type="AlphaFoldDB" id="A0A378KWF7"/>
<organism evidence="5 6">
    <name type="scientific">Legionella quateirensis</name>
    <dbReference type="NCBI Taxonomy" id="45072"/>
    <lineage>
        <taxon>Bacteria</taxon>
        <taxon>Pseudomonadati</taxon>
        <taxon>Pseudomonadota</taxon>
        <taxon>Gammaproteobacteria</taxon>
        <taxon>Legionellales</taxon>
        <taxon>Legionellaceae</taxon>
        <taxon>Legionella</taxon>
    </lineage>
</organism>
<dbReference type="InterPro" id="IPR009050">
    <property type="entry name" value="Globin-like_sf"/>
</dbReference>
<dbReference type="GO" id="GO:0020037">
    <property type="term" value="F:heme binding"/>
    <property type="evidence" value="ECO:0007669"/>
    <property type="project" value="InterPro"/>
</dbReference>
<sequence>MSESLFERLGGQDAVNAAVEVFYRKMLMDERVSYFFDDVDIEQ</sequence>
<keyword evidence="3" id="KW-0479">Metal-binding</keyword>
<evidence type="ECO:0000256" key="2">
    <source>
        <dbReference type="ARBA" id="ARBA00022617"/>
    </source>
</evidence>
<reference evidence="5 6" key="1">
    <citation type="submission" date="2018-06" db="EMBL/GenBank/DDBJ databases">
        <authorList>
            <consortium name="Pathogen Informatics"/>
            <person name="Doyle S."/>
        </authorList>
    </citation>
    <scope>NUCLEOTIDE SEQUENCE [LARGE SCALE GENOMIC DNA]</scope>
    <source>
        <strain evidence="5 6">NCTC12376</strain>
    </source>
</reference>
<proteinExistence type="predicted"/>
<evidence type="ECO:0000256" key="4">
    <source>
        <dbReference type="ARBA" id="ARBA00023004"/>
    </source>
</evidence>
<dbReference type="SUPFAM" id="SSF46458">
    <property type="entry name" value="Globin-like"/>
    <property type="match status" value="1"/>
</dbReference>
<gene>
    <name evidence="5" type="primary">glbN_3</name>
    <name evidence="5" type="ORF">NCTC12376_02731</name>
</gene>
<dbReference type="EMBL" id="UGOW01000001">
    <property type="protein sequence ID" value="STY18905.1"/>
    <property type="molecule type" value="Genomic_DNA"/>
</dbReference>
<keyword evidence="1" id="KW-0813">Transport</keyword>